<evidence type="ECO:0000256" key="7">
    <source>
        <dbReference type="SAM" id="MobiDB-lite"/>
    </source>
</evidence>
<dbReference type="InterPro" id="IPR017853">
    <property type="entry name" value="GH"/>
</dbReference>
<feature type="domain" description="Fibronectin type III-like" evidence="8">
    <location>
        <begin position="727"/>
        <end position="797"/>
    </location>
</feature>
<dbReference type="Pfam" id="PF01915">
    <property type="entry name" value="Glyco_hydro_3_C"/>
    <property type="match status" value="1"/>
</dbReference>
<evidence type="ECO:0000313" key="9">
    <source>
        <dbReference type="EMBL" id="MBO2010600.1"/>
    </source>
</evidence>
<keyword evidence="5 9" id="KW-0378">Hydrolase</keyword>
<dbReference type="EC" id="3.2.1.21" evidence="3"/>
<name>A0ABS3QIQ1_9BACT</name>
<keyword evidence="10" id="KW-1185">Reference proteome</keyword>
<feature type="region of interest" description="Disordered" evidence="7">
    <location>
        <begin position="806"/>
        <end position="841"/>
    </location>
</feature>
<evidence type="ECO:0000256" key="6">
    <source>
        <dbReference type="ARBA" id="ARBA00023295"/>
    </source>
</evidence>
<organism evidence="9 10">
    <name type="scientific">Hymenobacter negativus</name>
    <dbReference type="NCBI Taxonomy" id="2795026"/>
    <lineage>
        <taxon>Bacteria</taxon>
        <taxon>Pseudomonadati</taxon>
        <taxon>Bacteroidota</taxon>
        <taxon>Cytophagia</taxon>
        <taxon>Cytophagales</taxon>
        <taxon>Hymenobacteraceae</taxon>
        <taxon>Hymenobacter</taxon>
    </lineage>
</organism>
<keyword evidence="4" id="KW-0732">Signal</keyword>
<dbReference type="InterPro" id="IPR036962">
    <property type="entry name" value="Glyco_hydro_3_N_sf"/>
</dbReference>
<evidence type="ECO:0000256" key="1">
    <source>
        <dbReference type="ARBA" id="ARBA00000448"/>
    </source>
</evidence>
<evidence type="ECO:0000313" key="10">
    <source>
        <dbReference type="Proteomes" id="UP000664369"/>
    </source>
</evidence>
<evidence type="ECO:0000256" key="2">
    <source>
        <dbReference type="ARBA" id="ARBA00005336"/>
    </source>
</evidence>
<keyword evidence="6" id="KW-0326">Glycosidase</keyword>
<dbReference type="Gene3D" id="3.40.50.1700">
    <property type="entry name" value="Glycoside hydrolase family 3 C-terminal domain"/>
    <property type="match status" value="1"/>
</dbReference>
<sequence length="841" mass="91870">MITFFNSIGCLWAPVQRVLPTTIVRRAHWKNMLLALPLLAACQRAVVPTTASTPVPISPVTPATPELPITSFSPRVQQLLAQMTLEEKIGQMTQLNLSAINHNGTNGDVTLDSAKAAGLVRDFHIGSFLNGEAVPAMQWLRYSAALQRIAVRESRLHIPMIYGIDHMHGASYVSGTAIFPHNINLGASFNPELAKQAARATIMESADLGHHWVFAPVLDLGVNTYWPRFYETYGEDPLVAATLGEAFVREMQTNTEIAPYKVAACGKHFLGYSDPRNGWDRTNALIPDQRLQEFFRPSFQAAIDSGLKSIMINSGEINGEPVHASKAILTDLLRRQMGFKGVAVTDWEDIIRLVRIQKTAANEKEATWMAIDAGVDMAMTPYNTNFCRIVKELVQEGRLTQARIDLSAGRILQLKDEIGLFENPMPRADRLSRIGDPAFRAQAVAAARESVVLLKNEKNTLPLAPSRVKRLLVVGPSANSRANLCGGWTLAWQGRPEEAYPTDVPTLLEALRQEYPQAKVELMPYYDKTGKMLLATIASAAKQADAVVLALGERPYTEGIGNTSDLTLPDDQQQLTRTVQASGKPTVVVMIGGRPNIIRSISEGSSAIIWAGLPGYGGGTALAEIISGKTNPSGKLPFTYPQFAGHITNYHHDNNENSLDLSDFGAGFEQRAPKYKSSMLTEFGEGMSYTTYTYSNLALTDSVLNGPSSRLRATVRVANTGARAGQETALWFLTDEVGRVARPVRMLKHFDKQEFAAGQSRELTFDIDPLHDLSYPDGQGRPQLETGWYTLRVGSQTARFRYVGGPVARNATTPDGSTGTVRPTNGLLRPGAATAEASPTK</sequence>
<dbReference type="Pfam" id="PF14310">
    <property type="entry name" value="Fn3-like"/>
    <property type="match status" value="1"/>
</dbReference>
<dbReference type="InterPro" id="IPR001764">
    <property type="entry name" value="Glyco_hydro_3_N"/>
</dbReference>
<dbReference type="InterPro" id="IPR002772">
    <property type="entry name" value="Glyco_hydro_3_C"/>
</dbReference>
<protein>
    <recommendedName>
        <fullName evidence="3">beta-glucosidase</fullName>
        <ecNumber evidence="3">3.2.1.21</ecNumber>
    </recommendedName>
</protein>
<evidence type="ECO:0000256" key="3">
    <source>
        <dbReference type="ARBA" id="ARBA00012744"/>
    </source>
</evidence>
<dbReference type="PANTHER" id="PTHR30620">
    <property type="entry name" value="PERIPLASMIC BETA-GLUCOSIDASE-RELATED"/>
    <property type="match status" value="1"/>
</dbReference>
<comment type="similarity">
    <text evidence="2">Belongs to the glycosyl hydrolase 3 family.</text>
</comment>
<dbReference type="InterPro" id="IPR026891">
    <property type="entry name" value="Fn3-like"/>
</dbReference>
<dbReference type="GO" id="GO:0016787">
    <property type="term" value="F:hydrolase activity"/>
    <property type="evidence" value="ECO:0007669"/>
    <property type="project" value="UniProtKB-KW"/>
</dbReference>
<comment type="caution">
    <text evidence="9">The sequence shown here is derived from an EMBL/GenBank/DDBJ whole genome shotgun (WGS) entry which is preliminary data.</text>
</comment>
<dbReference type="Gene3D" id="3.20.20.300">
    <property type="entry name" value="Glycoside hydrolase, family 3, N-terminal domain"/>
    <property type="match status" value="1"/>
</dbReference>
<evidence type="ECO:0000259" key="8">
    <source>
        <dbReference type="SMART" id="SM01217"/>
    </source>
</evidence>
<feature type="compositionally biased region" description="Polar residues" evidence="7">
    <location>
        <begin position="810"/>
        <end position="823"/>
    </location>
</feature>
<dbReference type="Gene3D" id="2.60.40.10">
    <property type="entry name" value="Immunoglobulins"/>
    <property type="match status" value="1"/>
</dbReference>
<gene>
    <name evidence="9" type="ORF">J4E00_16175</name>
</gene>
<dbReference type="SMART" id="SM01217">
    <property type="entry name" value="Fn3_like"/>
    <property type="match status" value="1"/>
</dbReference>
<evidence type="ECO:0000256" key="5">
    <source>
        <dbReference type="ARBA" id="ARBA00022801"/>
    </source>
</evidence>
<dbReference type="InterPro" id="IPR036881">
    <property type="entry name" value="Glyco_hydro_3_C_sf"/>
</dbReference>
<dbReference type="RefSeq" id="WP_208176225.1">
    <property type="nucleotide sequence ID" value="NZ_JAGETZ010000007.1"/>
</dbReference>
<accession>A0ABS3QIQ1</accession>
<dbReference type="Proteomes" id="UP000664369">
    <property type="component" value="Unassembled WGS sequence"/>
</dbReference>
<proteinExistence type="inferred from homology"/>
<dbReference type="InterPro" id="IPR051915">
    <property type="entry name" value="Cellulose_Degrad_GH3"/>
</dbReference>
<dbReference type="SUPFAM" id="SSF52279">
    <property type="entry name" value="Beta-D-glucan exohydrolase, C-terminal domain"/>
    <property type="match status" value="1"/>
</dbReference>
<dbReference type="SUPFAM" id="SSF51445">
    <property type="entry name" value="(Trans)glycosidases"/>
    <property type="match status" value="1"/>
</dbReference>
<dbReference type="Pfam" id="PF00933">
    <property type="entry name" value="Glyco_hydro_3"/>
    <property type="match status" value="1"/>
</dbReference>
<evidence type="ECO:0000256" key="4">
    <source>
        <dbReference type="ARBA" id="ARBA00022729"/>
    </source>
</evidence>
<dbReference type="PANTHER" id="PTHR30620:SF16">
    <property type="entry name" value="LYSOSOMAL BETA GLUCOSIDASE"/>
    <property type="match status" value="1"/>
</dbReference>
<reference evidence="9 10" key="1">
    <citation type="submission" date="2021-03" db="EMBL/GenBank/DDBJ databases">
        <authorList>
            <person name="Kim M.K."/>
        </authorList>
    </citation>
    <scope>NUCLEOTIDE SEQUENCE [LARGE SCALE GENOMIC DNA]</scope>
    <source>
        <strain evidence="9 10">BT442</strain>
    </source>
</reference>
<dbReference type="InterPro" id="IPR013783">
    <property type="entry name" value="Ig-like_fold"/>
</dbReference>
<comment type="catalytic activity">
    <reaction evidence="1">
        <text>Hydrolysis of terminal, non-reducing beta-D-glucosyl residues with release of beta-D-glucose.</text>
        <dbReference type="EC" id="3.2.1.21"/>
    </reaction>
</comment>
<dbReference type="PRINTS" id="PR00133">
    <property type="entry name" value="GLHYDRLASE3"/>
</dbReference>
<dbReference type="EMBL" id="JAGETZ010000007">
    <property type="protein sequence ID" value="MBO2010600.1"/>
    <property type="molecule type" value="Genomic_DNA"/>
</dbReference>